<dbReference type="AlphaFoldDB" id="A0A7C9VGP3"/>
<feature type="domain" description="HTH araC/xylS-type" evidence="4">
    <location>
        <begin position="190"/>
        <end position="287"/>
    </location>
</feature>
<dbReference type="InterPro" id="IPR029062">
    <property type="entry name" value="Class_I_gatase-like"/>
</dbReference>
<evidence type="ECO:0000313" key="6">
    <source>
        <dbReference type="Proteomes" id="UP000480266"/>
    </source>
</evidence>
<evidence type="ECO:0000256" key="2">
    <source>
        <dbReference type="ARBA" id="ARBA00023125"/>
    </source>
</evidence>
<evidence type="ECO:0000259" key="4">
    <source>
        <dbReference type="PROSITE" id="PS01124"/>
    </source>
</evidence>
<dbReference type="PANTHER" id="PTHR43130:SF3">
    <property type="entry name" value="HTH-TYPE TRANSCRIPTIONAL REGULATOR RV1931C"/>
    <property type="match status" value="1"/>
</dbReference>
<dbReference type="InterPro" id="IPR018062">
    <property type="entry name" value="HTH_AraC-typ_CS"/>
</dbReference>
<dbReference type="SUPFAM" id="SSF46689">
    <property type="entry name" value="Homeodomain-like"/>
    <property type="match status" value="2"/>
</dbReference>
<dbReference type="InterPro" id="IPR009057">
    <property type="entry name" value="Homeodomain-like_sf"/>
</dbReference>
<feature type="non-terminal residue" evidence="5">
    <location>
        <position position="1"/>
    </location>
</feature>
<dbReference type="Pfam" id="PF12833">
    <property type="entry name" value="HTH_18"/>
    <property type="match status" value="1"/>
</dbReference>
<dbReference type="Proteomes" id="UP000480266">
    <property type="component" value="Unassembled WGS sequence"/>
</dbReference>
<keyword evidence="1" id="KW-0805">Transcription regulation</keyword>
<dbReference type="InterPro" id="IPR018060">
    <property type="entry name" value="HTH_AraC"/>
</dbReference>
<dbReference type="CDD" id="cd03137">
    <property type="entry name" value="GATase1_AraC_1"/>
    <property type="match status" value="1"/>
</dbReference>
<dbReference type="GO" id="GO:0003700">
    <property type="term" value="F:DNA-binding transcription factor activity"/>
    <property type="evidence" value="ECO:0007669"/>
    <property type="project" value="InterPro"/>
</dbReference>
<dbReference type="InterPro" id="IPR002818">
    <property type="entry name" value="DJ-1/PfpI"/>
</dbReference>
<evidence type="ECO:0000256" key="1">
    <source>
        <dbReference type="ARBA" id="ARBA00023015"/>
    </source>
</evidence>
<keyword evidence="6" id="KW-1185">Reference proteome</keyword>
<comment type="caution">
    <text evidence="5">The sequence shown here is derived from an EMBL/GenBank/DDBJ whole genome shotgun (WGS) entry which is preliminary data.</text>
</comment>
<dbReference type="Pfam" id="PF01965">
    <property type="entry name" value="DJ-1_PfpI"/>
    <property type="match status" value="1"/>
</dbReference>
<dbReference type="PANTHER" id="PTHR43130">
    <property type="entry name" value="ARAC-FAMILY TRANSCRIPTIONAL REGULATOR"/>
    <property type="match status" value="1"/>
</dbReference>
<dbReference type="Gene3D" id="3.40.50.880">
    <property type="match status" value="1"/>
</dbReference>
<reference evidence="5" key="1">
    <citation type="submission" date="2020-02" db="EMBL/GenBank/DDBJ databases">
        <title>Draft genome sequence of Candidatus Afipia apatlaquensis IBT-C3, a potential strain for decolorization of textile dyes.</title>
        <authorList>
            <person name="Sanchez-Reyes A."/>
            <person name="Breton-Deval L."/>
            <person name="Mangelson H."/>
            <person name="Sanchez-Flores A."/>
        </authorList>
    </citation>
    <scope>NUCLEOTIDE SEQUENCE [LARGE SCALE GENOMIC DNA]</scope>
    <source>
        <strain evidence="5">IBT-C3</strain>
    </source>
</reference>
<organism evidence="5 6">
    <name type="scientific">Candidatus Afipia apatlaquensis</name>
    <dbReference type="NCBI Taxonomy" id="2712852"/>
    <lineage>
        <taxon>Bacteria</taxon>
        <taxon>Pseudomonadati</taxon>
        <taxon>Pseudomonadota</taxon>
        <taxon>Alphaproteobacteria</taxon>
        <taxon>Hyphomicrobiales</taxon>
        <taxon>Nitrobacteraceae</taxon>
        <taxon>Afipia</taxon>
    </lineage>
</organism>
<dbReference type="PROSITE" id="PS00041">
    <property type="entry name" value="HTH_ARAC_FAMILY_1"/>
    <property type="match status" value="1"/>
</dbReference>
<dbReference type="SUPFAM" id="SSF52317">
    <property type="entry name" value="Class I glutamine amidotransferase-like"/>
    <property type="match status" value="1"/>
</dbReference>
<accession>A0A7C9VGP3</accession>
<gene>
    <name evidence="5" type="ORF">G4V63_19935</name>
</gene>
<dbReference type="SMART" id="SM00342">
    <property type="entry name" value="HTH_ARAC"/>
    <property type="match status" value="1"/>
</dbReference>
<dbReference type="EMBL" id="JAAMRR010001022">
    <property type="protein sequence ID" value="NGX97387.1"/>
    <property type="molecule type" value="Genomic_DNA"/>
</dbReference>
<evidence type="ECO:0000313" key="5">
    <source>
        <dbReference type="EMBL" id="NGX97387.1"/>
    </source>
</evidence>
<dbReference type="PROSITE" id="PS01124">
    <property type="entry name" value="HTH_ARAC_FAMILY_2"/>
    <property type="match status" value="1"/>
</dbReference>
<keyword evidence="3" id="KW-0804">Transcription</keyword>
<evidence type="ECO:0000256" key="3">
    <source>
        <dbReference type="ARBA" id="ARBA00023163"/>
    </source>
</evidence>
<dbReference type="GO" id="GO:0043565">
    <property type="term" value="F:sequence-specific DNA binding"/>
    <property type="evidence" value="ECO:0007669"/>
    <property type="project" value="InterPro"/>
</dbReference>
<name>A0A7C9VGP3_9BRAD</name>
<protein>
    <submittedName>
        <fullName evidence="5">Helix-turn-helix domain-containing protein</fullName>
    </submittedName>
</protein>
<dbReference type="InterPro" id="IPR052158">
    <property type="entry name" value="INH-QAR"/>
</dbReference>
<dbReference type="Gene3D" id="1.10.10.60">
    <property type="entry name" value="Homeodomain-like"/>
    <property type="match status" value="1"/>
</dbReference>
<sequence length="294" mass="31597">NIAGQEIYNVSVVSPSGGLIATSCGISIATEAPTSLAPKAVKTLLVAGGGQATMHKAIALPSTQTWLQRCIEAAPRFGSVCSGAYILAELGKLDGLRVATHWADCVDLGMRYPSLSVDKNALFIVSGKAWTSAGISTGIDMALAMVEQDTSRQVADKVAKFMVLYARRPGYQSQFSEMLNAQISAGEPFANLISWMESRISHPIGITTLANRSGLSERSFYRKFVAAIGQTPAQFILQMRLEKARTLLATNLPLKVIARRTGMSSASHLNLAFERKFGLSPSTFRKVHHVGAHE</sequence>
<proteinExistence type="predicted"/>
<keyword evidence="2" id="KW-0238">DNA-binding</keyword>